<protein>
    <submittedName>
        <fullName evidence="2">Benzoate membrane transport protein</fullName>
    </submittedName>
</protein>
<keyword evidence="1" id="KW-1133">Transmembrane helix</keyword>
<reference evidence="2 3" key="1">
    <citation type="submission" date="2016-10" db="EMBL/GenBank/DDBJ databases">
        <authorList>
            <person name="de Groot N.N."/>
        </authorList>
    </citation>
    <scope>NUCLEOTIDE SEQUENCE [LARGE SCALE GENOMIC DNA]</scope>
    <source>
        <strain evidence="2 3">DSM 2784</strain>
    </source>
</reference>
<feature type="transmembrane region" description="Helical" evidence="1">
    <location>
        <begin position="371"/>
        <end position="391"/>
    </location>
</feature>
<dbReference type="RefSeq" id="WP_170829514.1">
    <property type="nucleotide sequence ID" value="NZ_FMWL01000032.1"/>
</dbReference>
<feature type="transmembrane region" description="Helical" evidence="1">
    <location>
        <begin position="102"/>
        <end position="120"/>
    </location>
</feature>
<dbReference type="NCBIfam" id="TIGR00843">
    <property type="entry name" value="benE"/>
    <property type="match status" value="1"/>
</dbReference>
<feature type="transmembrane region" description="Helical" evidence="1">
    <location>
        <begin position="21"/>
        <end position="41"/>
    </location>
</feature>
<evidence type="ECO:0000313" key="3">
    <source>
        <dbReference type="Proteomes" id="UP000199208"/>
    </source>
</evidence>
<dbReference type="GO" id="GO:0005886">
    <property type="term" value="C:plasma membrane"/>
    <property type="evidence" value="ECO:0007669"/>
    <property type="project" value="TreeGrafter"/>
</dbReference>
<dbReference type="EMBL" id="FMWL01000032">
    <property type="protein sequence ID" value="SCZ82066.1"/>
    <property type="molecule type" value="Genomic_DNA"/>
</dbReference>
<dbReference type="AlphaFoldDB" id="A0A1G5S6W1"/>
<keyword evidence="3" id="KW-1185">Reference proteome</keyword>
<feature type="transmembrane region" description="Helical" evidence="1">
    <location>
        <begin position="152"/>
        <end position="169"/>
    </location>
</feature>
<evidence type="ECO:0000256" key="1">
    <source>
        <dbReference type="SAM" id="Phobius"/>
    </source>
</evidence>
<dbReference type="PANTHER" id="PTHR30199">
    <property type="entry name" value="MFS FAMILY TRANSPORTER, PREDICTED SUBSTRATE BENZOATE"/>
    <property type="match status" value="1"/>
</dbReference>
<keyword evidence="1" id="KW-0472">Membrane</keyword>
<organism evidence="2 3">
    <name type="scientific">Acidaminobacter hydrogenoformans DSM 2784</name>
    <dbReference type="NCBI Taxonomy" id="1120920"/>
    <lineage>
        <taxon>Bacteria</taxon>
        <taxon>Bacillati</taxon>
        <taxon>Bacillota</taxon>
        <taxon>Clostridia</taxon>
        <taxon>Peptostreptococcales</taxon>
        <taxon>Acidaminobacteraceae</taxon>
        <taxon>Acidaminobacter</taxon>
    </lineage>
</organism>
<name>A0A1G5S6W1_9FIRM</name>
<dbReference type="PANTHER" id="PTHR30199:SF0">
    <property type="entry name" value="INNER MEMBRANE PROTEIN YDCO"/>
    <property type="match status" value="1"/>
</dbReference>
<gene>
    <name evidence="2" type="ORF">SAMN03080599_03322</name>
</gene>
<accession>A0A1G5S6W1</accession>
<dbReference type="PROSITE" id="PS51257">
    <property type="entry name" value="PROKAR_LIPOPROTEIN"/>
    <property type="match status" value="1"/>
</dbReference>
<feature type="transmembrane region" description="Helical" evidence="1">
    <location>
        <begin position="53"/>
        <end position="71"/>
    </location>
</feature>
<feature type="transmembrane region" description="Helical" evidence="1">
    <location>
        <begin position="212"/>
        <end position="234"/>
    </location>
</feature>
<dbReference type="GO" id="GO:0042925">
    <property type="term" value="F:benzoate transmembrane transporter activity"/>
    <property type="evidence" value="ECO:0007669"/>
    <property type="project" value="InterPro"/>
</dbReference>
<dbReference type="STRING" id="1120920.SAMN03080599_03322"/>
<proteinExistence type="predicted"/>
<feature type="transmembrane region" description="Helical" evidence="1">
    <location>
        <begin position="78"/>
        <end position="96"/>
    </location>
</feature>
<dbReference type="Proteomes" id="UP000199208">
    <property type="component" value="Unassembled WGS sequence"/>
</dbReference>
<feature type="transmembrane region" description="Helical" evidence="1">
    <location>
        <begin position="328"/>
        <end position="345"/>
    </location>
</feature>
<feature type="transmembrane region" description="Helical" evidence="1">
    <location>
        <begin position="255"/>
        <end position="277"/>
    </location>
</feature>
<dbReference type="InterPro" id="IPR004711">
    <property type="entry name" value="Benzoate_Transporter"/>
</dbReference>
<evidence type="ECO:0000313" key="2">
    <source>
        <dbReference type="EMBL" id="SCZ82066.1"/>
    </source>
</evidence>
<sequence>MGKLRLVFNSQNSLKLGTFTSGLVASVFGCTGPLLIVINAANKMLLSTEQTVSWIFSIYFFGGLLGVILSLKYKMPISGAYSIAGAAMILNSGQIYQFEEMIFGYLISGLIIFLVGISGFKENIIRHIPLPIVMGMIAGVLTKFSINMVTTISNNLIMGGIILISYFIAMRFAPKIPPIILAFLSGIAYVVLSNEFSISSVSLDWMMPAIYIPKISFDVIFVISVPLSILILGSENTQAIGVLIAQGYKPPINSMTIFSGIASMVASFFGGHAANIAGPMTAICASPESSLNKNDRYMASVVNGIIYLVFGIFASVSISLINSIPNSVVIILAGLSLISVIMKAYNSSFCSPNFKLGSIFAFFIALSDLKFYGITSPIFALLVGVVVSSIVESSDFKQT</sequence>
<feature type="transmembrane region" description="Helical" evidence="1">
    <location>
        <begin position="176"/>
        <end position="192"/>
    </location>
</feature>
<feature type="transmembrane region" description="Helical" evidence="1">
    <location>
        <begin position="297"/>
        <end position="321"/>
    </location>
</feature>
<keyword evidence="1" id="KW-0812">Transmembrane</keyword>
<dbReference type="Pfam" id="PF03594">
    <property type="entry name" value="BenE"/>
    <property type="match status" value="1"/>
</dbReference>